<proteinExistence type="predicted"/>
<dbReference type="Proteomes" id="UP000507470">
    <property type="component" value="Unassembled WGS sequence"/>
</dbReference>
<dbReference type="AlphaFoldDB" id="A0A6J8C2P6"/>
<dbReference type="OrthoDB" id="10013686at2759"/>
<dbReference type="Pfam" id="PF20720">
    <property type="entry name" value="nSTAND3"/>
    <property type="match status" value="1"/>
</dbReference>
<gene>
    <name evidence="6" type="ORF">MCOR_24539</name>
</gene>
<reference evidence="6 7" key="1">
    <citation type="submission" date="2020-06" db="EMBL/GenBank/DDBJ databases">
        <authorList>
            <person name="Li R."/>
            <person name="Bekaert M."/>
        </authorList>
    </citation>
    <scope>NUCLEOTIDE SEQUENCE [LARGE SCALE GENOMIC DNA]</scope>
    <source>
        <strain evidence="7">wild</strain>
    </source>
</reference>
<dbReference type="InterPro" id="IPR036770">
    <property type="entry name" value="Ankyrin_rpt-contain_sf"/>
</dbReference>
<dbReference type="Pfam" id="PF12796">
    <property type="entry name" value="Ank_2"/>
    <property type="match status" value="1"/>
</dbReference>
<dbReference type="InterPro" id="IPR049050">
    <property type="entry name" value="nSTAND3"/>
</dbReference>
<dbReference type="Pfam" id="PF18738">
    <property type="entry name" value="HEPN_DZIP3"/>
    <property type="match status" value="1"/>
</dbReference>
<evidence type="ECO:0000256" key="3">
    <source>
        <dbReference type="PROSITE-ProRule" id="PRU00023"/>
    </source>
</evidence>
<feature type="repeat" description="ANK" evidence="3">
    <location>
        <begin position="686"/>
        <end position="712"/>
    </location>
</feature>
<evidence type="ECO:0000259" key="5">
    <source>
        <dbReference type="Pfam" id="PF20720"/>
    </source>
</evidence>
<dbReference type="InterPro" id="IPR041249">
    <property type="entry name" value="HEPN_DZIP3"/>
</dbReference>
<dbReference type="SUPFAM" id="SSF48403">
    <property type="entry name" value="Ankyrin repeat"/>
    <property type="match status" value="1"/>
</dbReference>
<protein>
    <recommendedName>
        <fullName evidence="8">DZIP3-like HEPN domain-containing protein</fullName>
    </recommendedName>
</protein>
<keyword evidence="2 3" id="KW-0040">ANK repeat</keyword>
<keyword evidence="1" id="KW-0677">Repeat</keyword>
<keyword evidence="7" id="KW-1185">Reference proteome</keyword>
<dbReference type="PANTHER" id="PTHR24203">
    <property type="entry name" value="ANKYRIN REPEAT FAMILY PROTEIN"/>
    <property type="match status" value="1"/>
</dbReference>
<accession>A0A6J8C2P6</accession>
<dbReference type="PANTHER" id="PTHR24203:SF45">
    <property type="entry name" value="ANKYRIN REPEAT DOMAIN 6"/>
    <property type="match status" value="1"/>
</dbReference>
<dbReference type="InterPro" id="IPR027417">
    <property type="entry name" value="P-loop_NTPase"/>
</dbReference>
<dbReference type="InterPro" id="IPR002110">
    <property type="entry name" value="Ankyrin_rpt"/>
</dbReference>
<organism evidence="6 7">
    <name type="scientific">Mytilus coruscus</name>
    <name type="common">Sea mussel</name>
    <dbReference type="NCBI Taxonomy" id="42192"/>
    <lineage>
        <taxon>Eukaryota</taxon>
        <taxon>Metazoa</taxon>
        <taxon>Spiralia</taxon>
        <taxon>Lophotrochozoa</taxon>
        <taxon>Mollusca</taxon>
        <taxon>Bivalvia</taxon>
        <taxon>Autobranchia</taxon>
        <taxon>Pteriomorphia</taxon>
        <taxon>Mytilida</taxon>
        <taxon>Mytiloidea</taxon>
        <taxon>Mytilidae</taxon>
        <taxon>Mytilinae</taxon>
        <taxon>Mytilus</taxon>
    </lineage>
</organism>
<feature type="repeat" description="ANK" evidence="3">
    <location>
        <begin position="564"/>
        <end position="592"/>
    </location>
</feature>
<evidence type="ECO:0000313" key="7">
    <source>
        <dbReference type="Proteomes" id="UP000507470"/>
    </source>
</evidence>
<dbReference type="Pfam" id="PF00023">
    <property type="entry name" value="Ank"/>
    <property type="match status" value="1"/>
</dbReference>
<dbReference type="Gene3D" id="1.25.40.20">
    <property type="entry name" value="Ankyrin repeat-containing domain"/>
    <property type="match status" value="2"/>
</dbReference>
<dbReference type="EMBL" id="CACVKT020004335">
    <property type="protein sequence ID" value="CAC5389374.1"/>
    <property type="molecule type" value="Genomic_DNA"/>
</dbReference>
<dbReference type="PROSITE" id="PS50297">
    <property type="entry name" value="ANK_REP_REGION"/>
    <property type="match status" value="2"/>
</dbReference>
<dbReference type="PROSITE" id="PS50088">
    <property type="entry name" value="ANK_REPEAT"/>
    <property type="match status" value="2"/>
</dbReference>
<evidence type="ECO:0000259" key="4">
    <source>
        <dbReference type="Pfam" id="PF18738"/>
    </source>
</evidence>
<feature type="domain" description="DZIP3-like HEPN" evidence="4">
    <location>
        <begin position="48"/>
        <end position="176"/>
    </location>
</feature>
<dbReference type="SUPFAM" id="SSF140860">
    <property type="entry name" value="Pseudo ankyrin repeat-like"/>
    <property type="match status" value="1"/>
</dbReference>
<evidence type="ECO:0000313" key="6">
    <source>
        <dbReference type="EMBL" id="CAC5389374.1"/>
    </source>
</evidence>
<evidence type="ECO:0000256" key="2">
    <source>
        <dbReference type="ARBA" id="ARBA00023043"/>
    </source>
</evidence>
<name>A0A6J8C2P6_MYTCO</name>
<evidence type="ECO:0008006" key="8">
    <source>
        <dbReference type="Google" id="ProtNLM"/>
    </source>
</evidence>
<evidence type="ECO:0000256" key="1">
    <source>
        <dbReference type="ARBA" id="ARBA00022737"/>
    </source>
</evidence>
<sequence>MTDLSTDCDKSSTIITEDEDENCLRIVHLLIRVATSAVRVKFDHEFYPGRLKSFLNQHRSKIDHLKGNRVISQAQSKLLFPESGNVSSDNFDVTLMICLIKNFTNIQVDDVIPNNSDQSEGADFTRLKYYRNKVMHSVGTMIDATFNEWWDEISQAIIRLGGIRFEEQCNIWKKRKLYSTDKEMLREIQNMSKITYSIPQGLRKICDDTVCEWKQENVVETRAIKQLKRLIETENVAIVIGPSGCGKSTAIHYIALQLKLLQDYEIIIVYSSEEIRQWYNPDNLQIFVIDDVFGAIAFDHNKSMKWLEMSNDINKILDGNRVKLLVSCRTHIFKHRVVKTINILSKSSCDFVSMDLCLTDDERQDIANFYLTKDEIRLLKLSGVFSKFDFFPLLCRHYSNQSDCNTVDFFSNPIKFVSDELYQLMTAYDQTTFATLFLFVVFNNCIQEILFTEKLKLKAILEDISDNFELKSMFSIQAVKDEMERLCNSYLRRRNTVYTIIHDKIFDILVYFCSQHKFDLLLDKAHTDVIRDRFICKSSLSRYPNHSNIDRGNPIGKGTTIYWDGETPLFKASSKGYTDIVELLLKQYADPNFGACLNELNHIEKVYPGTTVKSICNNNAIISRYSHEPRSSYKFNNRVERQSEDLHIFNNDQCKRTSNEHSTIVISYLKNVIYKKPSRFEQYKRYEISPLHIAASKGYKDIVKLLLSHNAEHGNVPDYSVIATPFCIASYQGYTDIVRLLLENKPNQYGRVQTRETLNLKEYSQSSLDISLHIAVQEGHYDIIGLILNHTKNFASYQEHLLRDLVTIATVKGHDKIVQLLLDQ</sequence>
<dbReference type="SUPFAM" id="SSF52540">
    <property type="entry name" value="P-loop containing nucleoside triphosphate hydrolases"/>
    <property type="match status" value="1"/>
</dbReference>
<dbReference type="SMART" id="SM00248">
    <property type="entry name" value="ANK"/>
    <property type="match status" value="4"/>
</dbReference>
<feature type="domain" description="Novel STAND NTPase 3" evidence="5">
    <location>
        <begin position="219"/>
        <end position="369"/>
    </location>
</feature>